<dbReference type="EMBL" id="JARQDZ010000014">
    <property type="protein sequence ID" value="MDT2984162.1"/>
    <property type="molecule type" value="Genomic_DNA"/>
</dbReference>
<dbReference type="RefSeq" id="WP_005229284.1">
    <property type="nucleotide sequence ID" value="NZ_BAAAXK010000017.1"/>
</dbReference>
<reference evidence="1 6" key="3">
    <citation type="submission" date="2023-03" db="EMBL/GenBank/DDBJ databases">
        <authorList>
            <person name="Shen W."/>
            <person name="Cai J."/>
        </authorList>
    </citation>
    <scope>NUCLEOTIDE SEQUENCE [LARGE SCALE GENOMIC DNA]</scope>
    <source>
        <strain evidence="1 6">B516</strain>
    </source>
</reference>
<dbReference type="Proteomes" id="UP000286288">
    <property type="component" value="Unassembled WGS sequence"/>
</dbReference>
<evidence type="ECO:0000313" key="6">
    <source>
        <dbReference type="Proteomes" id="UP001253851"/>
    </source>
</evidence>
<dbReference type="Pfam" id="PF04245">
    <property type="entry name" value="NA37"/>
    <property type="match status" value="1"/>
</dbReference>
<organism evidence="3 4">
    <name type="scientific">Enterococcus casseliflavus</name>
    <name type="common">Enterococcus flavescens</name>
    <dbReference type="NCBI Taxonomy" id="37734"/>
    <lineage>
        <taxon>Bacteria</taxon>
        <taxon>Bacillati</taxon>
        <taxon>Bacillota</taxon>
        <taxon>Bacilli</taxon>
        <taxon>Lactobacillales</taxon>
        <taxon>Enterococcaceae</taxon>
        <taxon>Enterococcus</taxon>
    </lineage>
</organism>
<dbReference type="AlphaFoldDB" id="A0A1L8SD67"/>
<evidence type="ECO:0000313" key="1">
    <source>
        <dbReference type="EMBL" id="MDT2984162.1"/>
    </source>
</evidence>
<sequence length="334" mass="37941">MDIYLKHAILHIVDRQTGDPVFSQVELDLTTEYIRDYLTKKIQKLATPQTKTGRLLETSTIAQLVKQAPDDFIAASEAIVQRWYEAYKESEDAPSADAFVVLYELDTRMQLAFLKVNYQDGYTHFIDNGEAGIENNLILHRALLAGKTQKADEGITIDVESLDFELIEKKYSFSGEKYAYFSTKVIDAEPIPSLEENVKVIKKVAEKIGQKFETPTYNVVADLKEAVYDTIEESGHIDVSEVAQKVFKDNITAQLSFQEEVVEKGFVNQAPMMRDVREISEKKFGKQKLKLSNGIELIVPLDVYRDPNLIEFINNPDGTISVTIKNVEEVINRM</sequence>
<dbReference type="EMBL" id="CP046123">
    <property type="protein sequence ID" value="QGN30236.1"/>
    <property type="molecule type" value="Genomic_DNA"/>
</dbReference>
<gene>
    <name evidence="3" type="ORF">DW084_07930</name>
    <name evidence="2" type="ORF">GFU50_12210</name>
    <name evidence="1" type="ORF">P7I34_16010</name>
</gene>
<evidence type="ECO:0000313" key="5">
    <source>
        <dbReference type="Proteomes" id="UP000422837"/>
    </source>
</evidence>
<dbReference type="InterPro" id="IPR007358">
    <property type="entry name" value="Nucleoid_associated_NdpA"/>
</dbReference>
<evidence type="ECO:0000313" key="3">
    <source>
        <dbReference type="EMBL" id="RHK06484.1"/>
    </source>
</evidence>
<name>A0A1L8SD67_ENTCA</name>
<dbReference type="EMBL" id="QRMZ01000009">
    <property type="protein sequence ID" value="RHK06484.1"/>
    <property type="molecule type" value="Genomic_DNA"/>
</dbReference>
<dbReference type="GO" id="GO:0009295">
    <property type="term" value="C:nucleoid"/>
    <property type="evidence" value="ECO:0007669"/>
    <property type="project" value="InterPro"/>
</dbReference>
<dbReference type="Proteomes" id="UP001253851">
    <property type="component" value="Unassembled WGS sequence"/>
</dbReference>
<protein>
    <submittedName>
        <fullName evidence="3">Nucleoid-associated protein</fullName>
    </submittedName>
</protein>
<evidence type="ECO:0000313" key="4">
    <source>
        <dbReference type="Proteomes" id="UP000286288"/>
    </source>
</evidence>
<dbReference type="Proteomes" id="UP000422837">
    <property type="component" value="Chromosome"/>
</dbReference>
<accession>A0A1L8SD67</accession>
<proteinExistence type="predicted"/>
<dbReference type="OrthoDB" id="3171075at2"/>
<dbReference type="GeneID" id="15142781"/>
<reference evidence="3 4" key="1">
    <citation type="submission" date="2018-08" db="EMBL/GenBank/DDBJ databases">
        <title>A genome reference for cultivated species of the human gut microbiota.</title>
        <authorList>
            <person name="Zou Y."/>
            <person name="Xue W."/>
            <person name="Luo G."/>
        </authorList>
    </citation>
    <scope>NUCLEOTIDE SEQUENCE [LARGE SCALE GENOMIC DNA]</scope>
    <source>
        <strain evidence="3 4">AF48-16</strain>
    </source>
</reference>
<evidence type="ECO:0000313" key="2">
    <source>
        <dbReference type="EMBL" id="QGN30236.1"/>
    </source>
</evidence>
<reference evidence="2 5" key="2">
    <citation type="submission" date="2019-11" db="EMBL/GenBank/DDBJ databases">
        <title>Detection and genome characteristic of a blood enterococcus casselifavus isolate from Zhengzhou,china.</title>
        <authorList>
            <person name="Wen P."/>
        </authorList>
    </citation>
    <scope>NUCLEOTIDE SEQUENCE [LARGE SCALE GENOMIC DNA]</scope>
    <source>
        <strain evidence="2 5">EC291</strain>
    </source>
</reference>